<protein>
    <submittedName>
        <fullName evidence="2">Uncharacterized protein</fullName>
    </submittedName>
</protein>
<keyword evidence="1" id="KW-0472">Membrane</keyword>
<dbReference type="AlphaFoldDB" id="A0A813EP21"/>
<comment type="caution">
    <text evidence="2">The sequence shown here is derived from an EMBL/GenBank/DDBJ whole genome shotgun (WGS) entry which is preliminary data.</text>
</comment>
<dbReference type="Proteomes" id="UP000654075">
    <property type="component" value="Unassembled WGS sequence"/>
</dbReference>
<accession>A0A813EP21</accession>
<sequence>MGLHWTSFVRGEIRQAVAEARSEARDIERSTPSLAGDGRVDGQFARLDVQDILRDARRAVRGAEAEAAREARGASRGAVVEARGGVGHVTELFSHPAEHEPEKSALPGAVLEDAVISGEVDAWPAKCLMLLLAAASGFLLSYLLLALCKFMQRPHTRRLPVMQRVVGDQEPSVEWGKDQEPSIE</sequence>
<keyword evidence="1" id="KW-1133">Transmembrane helix</keyword>
<name>A0A813EP21_POLGL</name>
<dbReference type="EMBL" id="CAJNNV010014288">
    <property type="protein sequence ID" value="CAE8602424.1"/>
    <property type="molecule type" value="Genomic_DNA"/>
</dbReference>
<feature type="transmembrane region" description="Helical" evidence="1">
    <location>
        <begin position="128"/>
        <end position="148"/>
    </location>
</feature>
<gene>
    <name evidence="2" type="ORF">PGLA1383_LOCUS20666</name>
</gene>
<evidence type="ECO:0000313" key="2">
    <source>
        <dbReference type="EMBL" id="CAE8602424.1"/>
    </source>
</evidence>
<organism evidence="2 3">
    <name type="scientific">Polarella glacialis</name>
    <name type="common">Dinoflagellate</name>
    <dbReference type="NCBI Taxonomy" id="89957"/>
    <lineage>
        <taxon>Eukaryota</taxon>
        <taxon>Sar</taxon>
        <taxon>Alveolata</taxon>
        <taxon>Dinophyceae</taxon>
        <taxon>Suessiales</taxon>
        <taxon>Suessiaceae</taxon>
        <taxon>Polarella</taxon>
    </lineage>
</organism>
<evidence type="ECO:0000256" key="1">
    <source>
        <dbReference type="SAM" id="Phobius"/>
    </source>
</evidence>
<reference evidence="2" key="1">
    <citation type="submission" date="2021-02" db="EMBL/GenBank/DDBJ databases">
        <authorList>
            <person name="Dougan E. K."/>
            <person name="Rhodes N."/>
            <person name="Thang M."/>
            <person name="Chan C."/>
        </authorList>
    </citation>
    <scope>NUCLEOTIDE SEQUENCE</scope>
</reference>
<keyword evidence="1" id="KW-0812">Transmembrane</keyword>
<evidence type="ECO:0000313" key="3">
    <source>
        <dbReference type="Proteomes" id="UP000654075"/>
    </source>
</evidence>
<proteinExistence type="predicted"/>
<keyword evidence="3" id="KW-1185">Reference proteome</keyword>